<keyword evidence="8 10" id="KW-1133">Transmembrane helix</keyword>
<comment type="function">
    <text evidence="10">Part of a membrane-bound complex that couples electron transfer with translocation of ions across the membrane.</text>
</comment>
<gene>
    <name evidence="10" type="primary">rnfD</name>
    <name evidence="11" type="ORF">DFR29_101132</name>
</gene>
<feature type="transmembrane region" description="Helical" evidence="10">
    <location>
        <begin position="45"/>
        <end position="65"/>
    </location>
</feature>
<keyword evidence="4 10" id="KW-0288">FMN</keyword>
<evidence type="ECO:0000256" key="7">
    <source>
        <dbReference type="ARBA" id="ARBA00022982"/>
    </source>
</evidence>
<name>A0A4R6Z9N0_9GAMM</name>
<comment type="caution">
    <text evidence="10">Lacks conserved residue(s) required for the propagation of feature annotation.</text>
</comment>
<feature type="transmembrane region" description="Helical" evidence="10">
    <location>
        <begin position="288"/>
        <end position="305"/>
    </location>
</feature>
<dbReference type="GO" id="GO:0055085">
    <property type="term" value="P:transmembrane transport"/>
    <property type="evidence" value="ECO:0007669"/>
    <property type="project" value="InterPro"/>
</dbReference>
<dbReference type="InterPro" id="IPR011303">
    <property type="entry name" value="RnfD_bac"/>
</dbReference>
<evidence type="ECO:0000256" key="10">
    <source>
        <dbReference type="HAMAP-Rule" id="MF_00462"/>
    </source>
</evidence>
<feature type="transmembrane region" description="Helical" evidence="10">
    <location>
        <begin position="21"/>
        <end position="39"/>
    </location>
</feature>
<evidence type="ECO:0000256" key="2">
    <source>
        <dbReference type="ARBA" id="ARBA00022553"/>
    </source>
</evidence>
<keyword evidence="10" id="KW-0997">Cell inner membrane</keyword>
<dbReference type="OrthoDB" id="9776359at2"/>
<keyword evidence="3 10" id="KW-0285">Flavoprotein</keyword>
<dbReference type="EC" id="7.-.-.-" evidence="10"/>
<keyword evidence="5 10" id="KW-0812">Transmembrane</keyword>
<evidence type="ECO:0000313" key="12">
    <source>
        <dbReference type="Proteomes" id="UP000295293"/>
    </source>
</evidence>
<dbReference type="RefSeq" id="WP_133816635.1">
    <property type="nucleotide sequence ID" value="NZ_SNZH01000001.1"/>
</dbReference>
<comment type="caution">
    <text evidence="11">The sequence shown here is derived from an EMBL/GenBank/DDBJ whole genome shotgun (WGS) entry which is preliminary data.</text>
</comment>
<keyword evidence="7 10" id="KW-0249">Electron transport</keyword>
<dbReference type="NCBIfam" id="TIGR01946">
    <property type="entry name" value="rnfD"/>
    <property type="match status" value="1"/>
</dbReference>
<dbReference type="HAMAP" id="MF_00462">
    <property type="entry name" value="RsxD_RnfD"/>
    <property type="match status" value="1"/>
</dbReference>
<evidence type="ECO:0000256" key="1">
    <source>
        <dbReference type="ARBA" id="ARBA00022448"/>
    </source>
</evidence>
<keyword evidence="2 10" id="KW-0597">Phosphoprotein</keyword>
<comment type="cofactor">
    <cofactor evidence="10">
        <name>FMN</name>
        <dbReference type="ChEBI" id="CHEBI:58210"/>
    </cofactor>
</comment>
<feature type="modified residue" description="FMN phosphoryl threonine" evidence="10">
    <location>
        <position position="175"/>
    </location>
</feature>
<feature type="transmembrane region" description="Helical" evidence="10">
    <location>
        <begin position="229"/>
        <end position="249"/>
    </location>
</feature>
<evidence type="ECO:0000256" key="3">
    <source>
        <dbReference type="ARBA" id="ARBA00022630"/>
    </source>
</evidence>
<organism evidence="11 12">
    <name type="scientific">Tahibacter aquaticus</name>
    <dbReference type="NCBI Taxonomy" id="520092"/>
    <lineage>
        <taxon>Bacteria</taxon>
        <taxon>Pseudomonadati</taxon>
        <taxon>Pseudomonadota</taxon>
        <taxon>Gammaproteobacteria</taxon>
        <taxon>Lysobacterales</taxon>
        <taxon>Rhodanobacteraceae</taxon>
        <taxon>Tahibacter</taxon>
    </lineage>
</organism>
<comment type="subunit">
    <text evidence="10">The complex is composed of six subunits: RnfA, RnfB, RnfC, RnfD, RnfE and RnfG.</text>
</comment>
<evidence type="ECO:0000313" key="11">
    <source>
        <dbReference type="EMBL" id="TDR48512.1"/>
    </source>
</evidence>
<dbReference type="GO" id="GO:0022900">
    <property type="term" value="P:electron transport chain"/>
    <property type="evidence" value="ECO:0007669"/>
    <property type="project" value="UniProtKB-UniRule"/>
</dbReference>
<dbReference type="PANTHER" id="PTHR30578">
    <property type="entry name" value="ELECTRON TRANSPORT COMPLEX PROTEIN RNFD"/>
    <property type="match status" value="1"/>
</dbReference>
<evidence type="ECO:0000256" key="8">
    <source>
        <dbReference type="ARBA" id="ARBA00022989"/>
    </source>
</evidence>
<dbReference type="AlphaFoldDB" id="A0A4R6Z9N0"/>
<dbReference type="Proteomes" id="UP000295293">
    <property type="component" value="Unassembled WGS sequence"/>
</dbReference>
<dbReference type="InterPro" id="IPR004338">
    <property type="entry name" value="NqrB/RnfD"/>
</dbReference>
<comment type="subcellular location">
    <subcellularLocation>
        <location evidence="10">Cell inner membrane</location>
        <topology evidence="10">Multi-pass membrane protein</topology>
    </subcellularLocation>
</comment>
<reference evidence="11 12" key="1">
    <citation type="submission" date="2019-03" db="EMBL/GenBank/DDBJ databases">
        <title>Genomic Encyclopedia of Type Strains, Phase IV (KMG-IV): sequencing the most valuable type-strain genomes for metagenomic binning, comparative biology and taxonomic classification.</title>
        <authorList>
            <person name="Goeker M."/>
        </authorList>
    </citation>
    <scope>NUCLEOTIDE SEQUENCE [LARGE SCALE GENOMIC DNA]</scope>
    <source>
        <strain evidence="11 12">DSM 21667</strain>
    </source>
</reference>
<dbReference type="PANTHER" id="PTHR30578:SF0">
    <property type="entry name" value="ION-TRANSLOCATING OXIDOREDUCTASE COMPLEX SUBUNIT D"/>
    <property type="match status" value="1"/>
</dbReference>
<keyword evidence="9 10" id="KW-0472">Membrane</keyword>
<proteinExistence type="inferred from homology"/>
<feature type="transmembrane region" description="Helical" evidence="10">
    <location>
        <begin position="77"/>
        <end position="98"/>
    </location>
</feature>
<keyword evidence="10" id="KW-1003">Cell membrane</keyword>
<evidence type="ECO:0000256" key="5">
    <source>
        <dbReference type="ARBA" id="ARBA00022692"/>
    </source>
</evidence>
<dbReference type="Pfam" id="PF03116">
    <property type="entry name" value="NQR2_RnfD_RnfE"/>
    <property type="match status" value="1"/>
</dbReference>
<evidence type="ECO:0000256" key="9">
    <source>
        <dbReference type="ARBA" id="ARBA00023136"/>
    </source>
</evidence>
<protein>
    <recommendedName>
        <fullName evidence="10">Ion-translocating oxidoreductase complex subunit D</fullName>
        <ecNumber evidence="10">7.-.-.-</ecNumber>
    </recommendedName>
    <alternativeName>
        <fullName evidence="10">Rnf electron transport complex subunit D</fullName>
    </alternativeName>
</protein>
<feature type="transmembrane region" description="Helical" evidence="10">
    <location>
        <begin position="118"/>
        <end position="136"/>
    </location>
</feature>
<evidence type="ECO:0000256" key="6">
    <source>
        <dbReference type="ARBA" id="ARBA00022967"/>
    </source>
</evidence>
<keyword evidence="12" id="KW-1185">Reference proteome</keyword>
<dbReference type="GO" id="GO:0005886">
    <property type="term" value="C:plasma membrane"/>
    <property type="evidence" value="ECO:0007669"/>
    <property type="project" value="UniProtKB-SubCell"/>
</dbReference>
<accession>A0A4R6Z9N0</accession>
<keyword evidence="6 10" id="KW-1278">Translocase</keyword>
<dbReference type="EMBL" id="SNZH01000001">
    <property type="protein sequence ID" value="TDR48512.1"/>
    <property type="molecule type" value="Genomic_DNA"/>
</dbReference>
<keyword evidence="1 10" id="KW-0813">Transport</keyword>
<evidence type="ECO:0000256" key="4">
    <source>
        <dbReference type="ARBA" id="ARBA00022643"/>
    </source>
</evidence>
<sequence>MKTFATAAAPHLPPRSSVRQVMAEVLLALLPAIAVQAWLFGPGLLVQIALGLLLAAAIESTALHLRGQQPQAGLADLSAALTAVLFALCIPPICPWWISAIGLLFGLGLVKHAYGGLGLNLFNPAMAAYALVLLLYPRQLSLWTAPLADLDLGQSLQAIFLGQLPASWDTLASATPLSSLRQLAGEAWRMPQIRELPLFGHYGAAGWEWIALAYAAGGCYLVWRRIVAWQVPAGVIGATLLLGGLAWLIDAERHPAPLQHLAGGGLMLAAWFVAADPVTGCTSPRGRLLFGIGVAVLSLAIRRWGSHPDGVAFAVLLMNAAAPLIDRFTRPRVHGHAR</sequence>
<comment type="similarity">
    <text evidence="10">Belongs to the NqrB/RnfD family.</text>
</comment>